<accession>A0A6J1DH98</accession>
<dbReference type="PANTHER" id="PTHR13379:SF0">
    <property type="entry name" value="UPF0415 PROTEIN C7ORF25"/>
    <property type="match status" value="1"/>
</dbReference>
<evidence type="ECO:0000313" key="3">
    <source>
        <dbReference type="RefSeq" id="XP_022152807.1"/>
    </source>
</evidence>
<sequence>MEESDGVELAKQRCRAVIDRIERLPSSTNITLSSRRTLLKLALRELNFLSRCSSSTPLSLNIGHLEAVVHILQHPSVTGISRVCKPIPLHPRRVESSKVVHVDIICILNRKPVWVIVSDRKPRYVSWNDGRHRSKGLKSRLEEVVDAARSFPALEPCLIILFFAHGLDHFILRRLQDEFRAAEYSFDFSDFDFGFSETEGDWVNVLPRSYKEACVLEIKVHDGNCGVKSSNCNSEACFTGVDEPELLERNLNRDLGDPFCSIIMAMKPNPVGMEDMESESLENLLGGDEDLINLDTTALIALVSGISNGCVAKLLATPESELRRKYKSNYDFVIGQVNFVWRSFCSLSSTVIFTSYQVMSEIQKPILVELSSLLSGKRGIICQSVHSEFKELVTMCGGPNEKSRANHLLKHIMVVPDRASKRMTCLPTTRKLALKNKVVFGTGDYWNAPTLSANMSFVRAVSQTGMSLFTYEHRPRALTGD</sequence>
<feature type="domain" description="DUF1308" evidence="1">
    <location>
        <begin position="356"/>
        <end position="479"/>
    </location>
</feature>
<organism evidence="2 3">
    <name type="scientific">Momordica charantia</name>
    <name type="common">Bitter gourd</name>
    <name type="synonym">Balsam pear</name>
    <dbReference type="NCBI Taxonomy" id="3673"/>
    <lineage>
        <taxon>Eukaryota</taxon>
        <taxon>Viridiplantae</taxon>
        <taxon>Streptophyta</taxon>
        <taxon>Embryophyta</taxon>
        <taxon>Tracheophyta</taxon>
        <taxon>Spermatophyta</taxon>
        <taxon>Magnoliopsida</taxon>
        <taxon>eudicotyledons</taxon>
        <taxon>Gunneridae</taxon>
        <taxon>Pentapetalae</taxon>
        <taxon>rosids</taxon>
        <taxon>fabids</taxon>
        <taxon>Cucurbitales</taxon>
        <taxon>Cucurbitaceae</taxon>
        <taxon>Momordiceae</taxon>
        <taxon>Momordica</taxon>
    </lineage>
</organism>
<dbReference type="InterPro" id="IPR010733">
    <property type="entry name" value="DUF1308"/>
</dbReference>
<name>A0A6J1DH98_MOMCH</name>
<dbReference type="RefSeq" id="XP_022152807.1">
    <property type="nucleotide sequence ID" value="XM_022297115.1"/>
</dbReference>
<dbReference type="OrthoDB" id="441890at2759"/>
<gene>
    <name evidence="3" type="primary">LOC111020434</name>
</gene>
<protein>
    <submittedName>
        <fullName evidence="3">UPF0415 protein C7orf25 homolog isoform X1</fullName>
    </submittedName>
</protein>
<dbReference type="AlphaFoldDB" id="A0A6J1DH98"/>
<proteinExistence type="predicted"/>
<evidence type="ECO:0000259" key="1">
    <source>
        <dbReference type="Pfam" id="PF07000"/>
    </source>
</evidence>
<dbReference type="PANTHER" id="PTHR13379">
    <property type="entry name" value="UNCHARACTERIZED DUF1308"/>
    <property type="match status" value="1"/>
</dbReference>
<dbReference type="Proteomes" id="UP000504603">
    <property type="component" value="Unplaced"/>
</dbReference>
<dbReference type="KEGG" id="mcha:111020434"/>
<dbReference type="GeneID" id="111020434"/>
<dbReference type="Pfam" id="PF07000">
    <property type="entry name" value="DUF1308"/>
    <property type="match status" value="1"/>
</dbReference>
<evidence type="ECO:0000313" key="2">
    <source>
        <dbReference type="Proteomes" id="UP000504603"/>
    </source>
</evidence>
<reference evidence="3" key="1">
    <citation type="submission" date="2025-08" db="UniProtKB">
        <authorList>
            <consortium name="RefSeq"/>
        </authorList>
    </citation>
    <scope>IDENTIFICATION</scope>
    <source>
        <strain evidence="3">OHB3-1</strain>
    </source>
</reference>
<keyword evidence="2" id="KW-1185">Reference proteome</keyword>